<organism evidence="1 2">
    <name type="scientific">Mycena chlorophos</name>
    <name type="common">Agaric fungus</name>
    <name type="synonym">Agaricus chlorophos</name>
    <dbReference type="NCBI Taxonomy" id="658473"/>
    <lineage>
        <taxon>Eukaryota</taxon>
        <taxon>Fungi</taxon>
        <taxon>Dikarya</taxon>
        <taxon>Basidiomycota</taxon>
        <taxon>Agaricomycotina</taxon>
        <taxon>Agaricomycetes</taxon>
        <taxon>Agaricomycetidae</taxon>
        <taxon>Agaricales</taxon>
        <taxon>Marasmiineae</taxon>
        <taxon>Mycenaceae</taxon>
        <taxon>Mycena</taxon>
    </lineage>
</organism>
<comment type="caution">
    <text evidence="1">The sequence shown here is derived from an EMBL/GenBank/DDBJ whole genome shotgun (WGS) entry which is preliminary data.</text>
</comment>
<evidence type="ECO:0000313" key="2">
    <source>
        <dbReference type="Proteomes" id="UP000613580"/>
    </source>
</evidence>
<dbReference type="Proteomes" id="UP000613580">
    <property type="component" value="Unassembled WGS sequence"/>
</dbReference>
<protein>
    <submittedName>
        <fullName evidence="1">F-box domain-containing protein</fullName>
    </submittedName>
</protein>
<dbReference type="AlphaFoldDB" id="A0A8H6VPQ8"/>
<name>A0A8H6VPQ8_MYCCL</name>
<sequence length="360" mass="39463">MRRRQLTICIDEPHSSPTHYIVALLQRTRAALLEIAKPHSPGSLFECGPGDAGTSQFLRTFDDWEAGMRAAFTSTKEYSTRTPRCSGADSRGQVAGKERAAALHQEDAMSRFAQRPKPMKCQLKCLTAGRVPVRLGALELNRCDTEFMEAIVDHIGPSPSLKSLKVLTASEAFFTDELLAALDANPCQLDELHVALLACMASGISDPRHLHRLLDSSPIRGISSLTLRASYGFNLDDACACFSQRIESGGADSRQGPAFVPNLCRLAILIDHKCISPVLPNHIAPSYAAICTLQEARKSVLKELVMTGLPAHCEEDGPEVKNLRDLGLEVRVVRLDELELMDADSEEEDWDVRSNVSEEA</sequence>
<dbReference type="EMBL" id="JACAZE010000028">
    <property type="protein sequence ID" value="KAF7289562.1"/>
    <property type="molecule type" value="Genomic_DNA"/>
</dbReference>
<evidence type="ECO:0000313" key="1">
    <source>
        <dbReference type="EMBL" id="KAF7289562.1"/>
    </source>
</evidence>
<accession>A0A8H6VPQ8</accession>
<gene>
    <name evidence="1" type="ORF">HMN09_01318200</name>
</gene>
<proteinExistence type="predicted"/>
<keyword evidence="2" id="KW-1185">Reference proteome</keyword>
<reference evidence="1" key="1">
    <citation type="submission" date="2020-05" db="EMBL/GenBank/DDBJ databases">
        <title>Mycena genomes resolve the evolution of fungal bioluminescence.</title>
        <authorList>
            <person name="Tsai I.J."/>
        </authorList>
    </citation>
    <scope>NUCLEOTIDE SEQUENCE</scope>
    <source>
        <strain evidence="1">110903Hualien_Pintung</strain>
    </source>
</reference>